<keyword evidence="5" id="KW-1185">Reference proteome</keyword>
<evidence type="ECO:0000256" key="1">
    <source>
        <dbReference type="SAM" id="MobiDB-lite"/>
    </source>
</evidence>
<protein>
    <submittedName>
        <fullName evidence="4">WxL domain-containing protein</fullName>
    </submittedName>
</protein>
<feature type="region of interest" description="Disordered" evidence="1">
    <location>
        <begin position="25"/>
        <end position="82"/>
    </location>
</feature>
<accession>A0A4S3B7A2</accession>
<organism evidence="4 5">
    <name type="scientific">Vagococcus silagei</name>
    <dbReference type="NCBI Taxonomy" id="2508885"/>
    <lineage>
        <taxon>Bacteria</taxon>
        <taxon>Bacillati</taxon>
        <taxon>Bacillota</taxon>
        <taxon>Bacilli</taxon>
        <taxon>Lactobacillales</taxon>
        <taxon>Enterococcaceae</taxon>
        <taxon>Vagococcus</taxon>
    </lineage>
</organism>
<gene>
    <name evidence="4" type="ORF">ESZ54_00555</name>
</gene>
<evidence type="ECO:0000256" key="2">
    <source>
        <dbReference type="SAM" id="SignalP"/>
    </source>
</evidence>
<feature type="signal peptide" evidence="2">
    <location>
        <begin position="1"/>
        <end position="24"/>
    </location>
</feature>
<sequence length="301" mass="32347">MKRVMTSLTLCTVVLSGLALTAHAAPDTPDARQSKTEADITFEPGGGEVIVPTKDPNPDPNDPRTPDPDPHVYNPAEPGQKGPLRFTYVPNISFGKTALIAQTQNYYANYMNRPYTKEDGTKVEAGIYPTFFTVEDVRGGAKGWTVKVKNSGEFTNSSNEKINATLWFKKPNVRSGTFSDGSTSGDAQKPSYLTGLADGNYFNISTDSDVTLVQAKVGQGYGKWSVGYGSTKEEDKTTGYGLDGNVQIPAGTQNPTIDMAKKGKNSGIKLEVPAQVINTDGDKATYKSTLEWTISNEPGPA</sequence>
<dbReference type="OrthoDB" id="2157647at2"/>
<dbReference type="EMBL" id="SDGV01000001">
    <property type="protein sequence ID" value="THB62337.1"/>
    <property type="molecule type" value="Genomic_DNA"/>
</dbReference>
<reference evidence="4 5" key="1">
    <citation type="submission" date="2019-01" db="EMBL/GenBank/DDBJ databases">
        <title>Vagococcus silagei sp. nov. isolated from brewer's grain.</title>
        <authorList>
            <person name="Guu J.-R."/>
        </authorList>
    </citation>
    <scope>NUCLEOTIDE SEQUENCE [LARGE SCALE GENOMIC DNA]</scope>
    <source>
        <strain evidence="4 5">2B-2</strain>
    </source>
</reference>
<dbReference type="InterPro" id="IPR027994">
    <property type="entry name" value="WxL_dom"/>
</dbReference>
<evidence type="ECO:0000313" key="4">
    <source>
        <dbReference type="EMBL" id="THB62337.1"/>
    </source>
</evidence>
<dbReference type="RefSeq" id="WP_136135723.1">
    <property type="nucleotide sequence ID" value="NZ_SDGV01000001.1"/>
</dbReference>
<feature type="chain" id="PRO_5020986858" evidence="2">
    <location>
        <begin position="25"/>
        <end position="301"/>
    </location>
</feature>
<comment type="caution">
    <text evidence="4">The sequence shown here is derived from an EMBL/GenBank/DDBJ whole genome shotgun (WGS) entry which is preliminary data.</text>
</comment>
<dbReference type="Proteomes" id="UP000310506">
    <property type="component" value="Unassembled WGS sequence"/>
</dbReference>
<evidence type="ECO:0000313" key="5">
    <source>
        <dbReference type="Proteomes" id="UP000310506"/>
    </source>
</evidence>
<keyword evidence="2" id="KW-0732">Signal</keyword>
<feature type="compositionally biased region" description="Basic and acidic residues" evidence="1">
    <location>
        <begin position="61"/>
        <end position="70"/>
    </location>
</feature>
<name>A0A4S3B7A2_9ENTE</name>
<dbReference type="Pfam" id="PF13731">
    <property type="entry name" value="WxL"/>
    <property type="match status" value="1"/>
</dbReference>
<feature type="domain" description="WxL" evidence="3">
    <location>
        <begin position="32"/>
        <end position="298"/>
    </location>
</feature>
<proteinExistence type="predicted"/>
<feature type="compositionally biased region" description="Basic and acidic residues" evidence="1">
    <location>
        <begin position="29"/>
        <end position="38"/>
    </location>
</feature>
<dbReference type="AlphaFoldDB" id="A0A4S3B7A2"/>
<evidence type="ECO:0000259" key="3">
    <source>
        <dbReference type="Pfam" id="PF13731"/>
    </source>
</evidence>